<reference evidence="2" key="1">
    <citation type="submission" date="2015-03" db="EMBL/GenBank/DDBJ databases">
        <authorList>
            <consortium name="Pathogen Informatics"/>
        </authorList>
    </citation>
    <scope>NUCLEOTIDE SEQUENCE [LARGE SCALE GENOMIC DNA]</scope>
    <source>
        <strain evidence="2">N09902308</strain>
    </source>
</reference>
<organism evidence="1 2">
    <name type="scientific">Mycobacterium tuberculosis</name>
    <dbReference type="NCBI Taxonomy" id="1773"/>
    <lineage>
        <taxon>Bacteria</taxon>
        <taxon>Bacillati</taxon>
        <taxon>Actinomycetota</taxon>
        <taxon>Actinomycetes</taxon>
        <taxon>Mycobacteriales</taxon>
        <taxon>Mycobacteriaceae</taxon>
        <taxon>Mycobacterium</taxon>
        <taxon>Mycobacterium tuberculosis complex</taxon>
    </lineage>
</organism>
<dbReference type="AlphaFoldDB" id="A0A916LB10"/>
<accession>A0A916LB10</accession>
<gene>
    <name evidence="1" type="ORF">ERS007739_02213</name>
</gene>
<evidence type="ECO:0000313" key="1">
    <source>
        <dbReference type="EMBL" id="COY16986.1"/>
    </source>
</evidence>
<comment type="caution">
    <text evidence="1">The sequence shown here is derived from an EMBL/GenBank/DDBJ whole genome shotgun (WGS) entry which is preliminary data.</text>
</comment>
<protein>
    <submittedName>
        <fullName evidence="1">Uncharacterized protein</fullName>
    </submittedName>
</protein>
<sequence length="68" mass="7654">MAERVDRSVVAELVVEVDAEDRHVHREHATGVVGHDQCATRREGVQAMHLRPVVGLQDWTQHTYQALG</sequence>
<proteinExistence type="predicted"/>
<name>A0A916LB10_MYCTX</name>
<dbReference type="Proteomes" id="UP000039021">
    <property type="component" value="Unassembled WGS sequence"/>
</dbReference>
<dbReference type="EMBL" id="CSBK01000977">
    <property type="protein sequence ID" value="COY16986.1"/>
    <property type="molecule type" value="Genomic_DNA"/>
</dbReference>
<evidence type="ECO:0000313" key="2">
    <source>
        <dbReference type="Proteomes" id="UP000039021"/>
    </source>
</evidence>